<dbReference type="InterPro" id="IPR020807">
    <property type="entry name" value="PKS_DH"/>
</dbReference>
<dbReference type="SMART" id="SM00829">
    <property type="entry name" value="PKS_ER"/>
    <property type="match status" value="1"/>
</dbReference>
<keyword evidence="5" id="KW-0547">Nucleotide-binding</keyword>
<dbReference type="InterPro" id="IPR001227">
    <property type="entry name" value="Ac_transferase_dom_sf"/>
</dbReference>
<evidence type="ECO:0000256" key="5">
    <source>
        <dbReference type="ARBA" id="ARBA00022741"/>
    </source>
</evidence>
<keyword evidence="4" id="KW-0808">Transferase</keyword>
<dbReference type="Pfam" id="PF14765">
    <property type="entry name" value="PS-DH"/>
    <property type="match status" value="1"/>
</dbReference>
<dbReference type="InterPro" id="IPR002364">
    <property type="entry name" value="Quin_OxRdtase/zeta-crystal_CS"/>
</dbReference>
<feature type="region of interest" description="Disordered" evidence="13">
    <location>
        <begin position="2593"/>
        <end position="2616"/>
    </location>
</feature>
<dbReference type="HAMAP" id="MF_00361">
    <property type="entry name" value="NAD_kinase"/>
    <property type="match status" value="1"/>
</dbReference>
<dbReference type="Gene3D" id="3.10.129.110">
    <property type="entry name" value="Polyketide synthase dehydratase"/>
    <property type="match status" value="1"/>
</dbReference>
<dbReference type="Pfam" id="PF08242">
    <property type="entry name" value="Methyltransf_12"/>
    <property type="match status" value="1"/>
</dbReference>
<dbReference type="Pfam" id="PF00109">
    <property type="entry name" value="ketoacyl-synt"/>
    <property type="match status" value="2"/>
</dbReference>
<dbReference type="Gene3D" id="3.40.366.10">
    <property type="entry name" value="Malonyl-Coenzyme A Acyl Carrier Protein, domain 2"/>
    <property type="match status" value="2"/>
</dbReference>
<comment type="similarity">
    <text evidence="1">Belongs to the NAD kinase family.</text>
</comment>
<dbReference type="InterPro" id="IPR049552">
    <property type="entry name" value="PKS_DH_N"/>
</dbReference>
<evidence type="ECO:0000256" key="8">
    <source>
        <dbReference type="ARBA" id="ARBA00022857"/>
    </source>
</evidence>
<dbReference type="Pfam" id="PF02801">
    <property type="entry name" value="Ketoacyl-synt_C"/>
    <property type="match status" value="1"/>
</dbReference>
<dbReference type="InterPro" id="IPR011032">
    <property type="entry name" value="GroES-like_sf"/>
</dbReference>
<dbReference type="InterPro" id="IPR002504">
    <property type="entry name" value="NADK"/>
</dbReference>
<dbReference type="Gene3D" id="2.60.200.30">
    <property type="entry name" value="Probable inorganic polyphosphate/atp-NAD kinase, domain 2"/>
    <property type="match status" value="1"/>
</dbReference>
<gene>
    <name evidence="16" type="ORF">CLUP02_09672</name>
</gene>
<dbReference type="CDD" id="cd02440">
    <property type="entry name" value="AdoMet_MTases"/>
    <property type="match status" value="1"/>
</dbReference>
<feature type="region of interest" description="C-terminal hotdog fold" evidence="12">
    <location>
        <begin position="936"/>
        <end position="1088"/>
    </location>
</feature>
<evidence type="ECO:0000313" key="17">
    <source>
        <dbReference type="Proteomes" id="UP000830671"/>
    </source>
</evidence>
<dbReference type="GO" id="GO:0006741">
    <property type="term" value="P:NADP+ biosynthetic process"/>
    <property type="evidence" value="ECO:0007669"/>
    <property type="project" value="InterPro"/>
</dbReference>
<evidence type="ECO:0000259" key="14">
    <source>
        <dbReference type="PROSITE" id="PS52004"/>
    </source>
</evidence>
<dbReference type="InterPro" id="IPR057326">
    <property type="entry name" value="KR_dom"/>
</dbReference>
<dbReference type="Gene3D" id="3.40.50.10330">
    <property type="entry name" value="Probable inorganic polyphosphate/atp-NAD kinase, domain 1"/>
    <property type="match status" value="1"/>
</dbReference>
<dbReference type="Pfam" id="PF20143">
    <property type="entry name" value="NAD_kinase_C"/>
    <property type="match status" value="1"/>
</dbReference>
<evidence type="ECO:0000259" key="15">
    <source>
        <dbReference type="PROSITE" id="PS52019"/>
    </source>
</evidence>
<dbReference type="GO" id="GO:0019674">
    <property type="term" value="P:NAD+ metabolic process"/>
    <property type="evidence" value="ECO:0007669"/>
    <property type="project" value="InterPro"/>
</dbReference>
<dbReference type="Gene3D" id="3.90.180.10">
    <property type="entry name" value="Medium-chain alcohol dehydrogenases, catalytic domain"/>
    <property type="match status" value="1"/>
</dbReference>
<dbReference type="Pfam" id="PF13602">
    <property type="entry name" value="ADH_zinc_N_2"/>
    <property type="match status" value="1"/>
</dbReference>
<dbReference type="SMART" id="SM00822">
    <property type="entry name" value="PKS_KR"/>
    <property type="match status" value="1"/>
</dbReference>
<dbReference type="InterPro" id="IPR017438">
    <property type="entry name" value="ATP-NAD_kinase_N"/>
</dbReference>
<feature type="region of interest" description="Disordered" evidence="13">
    <location>
        <begin position="38"/>
        <end position="60"/>
    </location>
</feature>
<dbReference type="InterPro" id="IPR020841">
    <property type="entry name" value="PKS_Beta-ketoAc_synthase_dom"/>
</dbReference>
<dbReference type="InterPro" id="IPR013154">
    <property type="entry name" value="ADH-like_N"/>
</dbReference>
<evidence type="ECO:0000256" key="12">
    <source>
        <dbReference type="PROSITE-ProRule" id="PRU01363"/>
    </source>
</evidence>
<sequence>MSKPEPIAICGIGLRLPGGINTPTSLYNFLINRKDARSKPDRPRYHSQDHHFTASGKSGPLPTEEGYWLSHDDVFKFDPSMFSMNPKELLKLDPQQRLLLQVVWEALESAAETDWQGQRIGCYVGSFGDDWREMHAIDAQDDGIMTVRTACSAAGLAVHLACQAIRAGECDSAIVAGANLILSPGFTKLMAEQSVLSPDASCMTFDASANGYARAEAINCLYIKKLDCAIRDGNPIRAIIRGSATNSDGRTLGLTTPSAQAQQQLIRDAYRHAGIPENQMWQTAMVECHGTGTAVGDTIEACTVGALFGDKGMLIGSIKPNLGHSEAASAISSIIKAVVSLETRTIMPNIKFDTPSVSKSAATVGSSATVRSHGNVETPPPSPPLRREPATLLLFSAGHEKSLKRTAHDYQEFLRARPAKLEDLSYTLMHRRSHLSHRTFAVVTDDCDQLAFTLPPVPSFRPGSQIEGIAFIFTGQGAQWARMGSHLMKGSRDFLQDIREMDAVLKSLPREHRPSWDIRNELMKLESTSRLGEAEFAQPICTAIQIALTRHLARYGIAPKAVVGHSSGEIAAAYAAGVLTLKEAIIVAYYRGFMVKESKVQGSMAAIGLGREQVTSFLTTRVVIAYHMRAVGIGYQSLLKTYLRPKSPKVPFYSSVSSQTLERASDFGAEYWQRNLESPVLFRQAVVRLLQTSSTTLHLEVGPHSALAGPLKQIYTEMAITPSYLAVQKRGSNSAAAFLAAIGEMHCRGVPVKFPLPDGARPLTDLPPYPWHLSRTFWPDSRVTQSWQYPEHSPHELLGSRSLDSTSTAPSWRCLLSLDNVPWIADHCVGSDVVFPAAGYIVMAGEVVRQLSGQAPYTIRDLRIANALVLPRGNKIELFTSVRKEELTREETSEWWELIIQSRTPAGTWTTHCRCRVRDGRVSKEPGFPGLDPKSFLRSVEPAQWYKAMSRVGYRYGPKFRGMRKVRASVKSPAVSVEVSDERETPEHHYGYVLHPVTIDLMLQSLIVANHSGEPRLLQRLYLPTHIDELFVSSEASKVGLLLQSVKSGSEGDFQGDCSGKLRDSPGDEPVVFMKGLRLSPIDLDHATAGATDSSKVAVMSWEQDISLAHATDLVSAASDSSFPETHQLLEELFVLCGALVLKEVDEADIPITEAQTHLAKHYSWLRTQITKCDPQLLQKDTIEIRAKIEDITSKLEKTTASAVGVLIKRCYTHAQALFDGKGSPLEVFLKSNALHELYDWMNTLFTYKPLLRHLSHKRGRHLKILEIGAGTGGLTSRILKDLADCSEDGKVLGTYVFTDVSAGFFPAAKERFRDVSPGFLDYRVLDISRDPADQGFSGEEYDLIVASNVLHATPKLNETLQHVRSLLKPDGTLLMHELCCNTKWINFIMGYLSGWWLGDSDNRPEEPYISPEQWEERLLQAGFSSPEVVYDAGPQYKLNATIIARSAAPNEGVSLTSQQITLLCEEESHPVVAEIEQTLRRLGHSITISNPSYDGSPASSIVVSVIDLCRGDGYFHDMTKVKLDNLKSLLKTLRDTNSSLLWLSRPCQLGSVDPTFAPVLGIARTARVEVGVHFATMELDSITADSLKAVSQVASRLCSQHGTLIPNMGEDMEFSYSTGRILIPRCKWAPISRALASQTSISSTKMLQVSRPGALQTLKWVSRQLPDDIPSDHVKVDVHAAGLNFKDVVTAMGLIKPSAPRGLGCEASGIVTAIGGSVTNARVGDRVMVFAPEAACFSTEILVPAQLCIRIPDTLAFADAAGMPCIFTTVLRALVDKAGLRAGQTVLIHSAAGGVGIAAVQVARWIGARVYVTVGSDEKADFLVREWGVPTEQIFSSRDFSFVEGVKAATGGLGVDVVLNSLSGELLHASWDCVAPHGTFIELGKKDTLAGGKLAMAAFDGNRSFIGVEMANLAAENPAIISRLLQKCVDLYQQGYIHPVKPAKAFTCSKTEDAFRYLYQGTHIGKVAVDMTEKDDAALKVSQVPLPPSFREQATYVLAGGMGGLGATIARWMASHGAKSLLFISRSAGRSNDDQALLSELRYAGCEVNAIPCDIADETSMQAVISRHASSKRIAGVLNLAMVLADGAVSDLTLSQWQTATSPKIRGTWNLHRTLPRDIDFFVLFGSTSGVHGYPGQANYAAANTFLDAFSQYRRGLGLPCSVIHLGGVEDVGYVSRTRDVEDAMTRSGSKLVSEADMLRGLQLAIAESRPVATSANTGAHWSASNGQLILGLDCSTSINDPGNRVAWKHDPRMNLYPDIAENEVASRKEAGSSGLAEFLSSLQSRPEEIETPASTTYLAQEIARRIFGFLMREVDGGGVDITLSPSALGVDSLMTIEIRNWWKHTLGVEITEYGADMIGAMFRGGVFTESTYSVSSMRRDDSARSGAFRLFARPRAAAQIRAFRPLNFSTTASVRAAEIRDVSSLPPRVIPKYRDPPNSTSGLLSLHWPTPPRNILLMPKLRSPQVLRATIDFAKHLQSTYSGLNLIFEPRVAQMVHESFNFPIYTCDPSAFPDRIDMITTLGGDGTILRAASHFSMYQAVPPILAFNFGTIGFLAEWKFEEYKRAWREAYMSGSGVAVDDLLTPHTRVASGEKEHDVKDGAQSGWHASPGKSMGQSRAAKILLRHRLRVGVYDNNGQNISSQLLPTTKSQAHLPAEHPEDTILSKRDIPQPIHALNELLIHRGPKPHLAHIDIYLNNRFLTEAVADGILLSTPTGSTAYSLSAGGSIIHPLVKSLLITPICPRSLSFRPLVLPLNTKVTLKVSSKNRDGELEVSIDGKRSAGAGIGTEIRVEGEMVGESSNGDWKGGVPCVICGPGKGDASDYDDDGWVGGLNGLLMFNYPIGR</sequence>
<dbReference type="InterPro" id="IPR017437">
    <property type="entry name" value="ATP-NAD_kinase_PpnK-typ_C"/>
</dbReference>
<proteinExistence type="inferred from homology"/>
<dbReference type="InterPro" id="IPR016039">
    <property type="entry name" value="Thiolase-like"/>
</dbReference>
<feature type="active site" description="Proton acceptor; for dehydratase activity" evidence="12">
    <location>
        <position position="827"/>
    </location>
</feature>
<feature type="compositionally biased region" description="Basic and acidic residues" evidence="13">
    <location>
        <begin position="38"/>
        <end position="52"/>
    </location>
</feature>
<keyword evidence="9" id="KW-0560">Oxidoreductase</keyword>
<dbReference type="InterPro" id="IPR020843">
    <property type="entry name" value="ER"/>
</dbReference>
<dbReference type="GO" id="GO:0004312">
    <property type="term" value="F:fatty acid synthase activity"/>
    <property type="evidence" value="ECO:0007669"/>
    <property type="project" value="TreeGrafter"/>
</dbReference>
<dbReference type="InterPro" id="IPR016064">
    <property type="entry name" value="NAD/diacylglycerol_kinase_sf"/>
</dbReference>
<dbReference type="SUPFAM" id="SSF52151">
    <property type="entry name" value="FabD/lysophospholipase-like"/>
    <property type="match status" value="1"/>
</dbReference>
<dbReference type="Pfam" id="PF22621">
    <property type="entry name" value="CurL-like_PKS_C"/>
    <property type="match status" value="1"/>
</dbReference>
<evidence type="ECO:0000256" key="1">
    <source>
        <dbReference type="ARBA" id="ARBA00010995"/>
    </source>
</evidence>
<feature type="region of interest" description="N-terminal hotdog fold" evidence="12">
    <location>
        <begin position="795"/>
        <end position="924"/>
    </location>
</feature>
<dbReference type="InterPro" id="IPR049900">
    <property type="entry name" value="PKS_mFAS_DH"/>
</dbReference>
<dbReference type="Proteomes" id="UP000830671">
    <property type="component" value="Chromosome 5"/>
</dbReference>
<evidence type="ECO:0000256" key="6">
    <source>
        <dbReference type="ARBA" id="ARBA00022777"/>
    </source>
</evidence>
<dbReference type="GO" id="GO:0044550">
    <property type="term" value="P:secondary metabolite biosynthetic process"/>
    <property type="evidence" value="ECO:0007669"/>
    <property type="project" value="UniProtKB-ARBA"/>
</dbReference>
<feature type="domain" description="Ketosynthase family 3 (KS3)" evidence="14">
    <location>
        <begin position="4"/>
        <end position="380"/>
    </location>
</feature>
<dbReference type="CDD" id="cd05274">
    <property type="entry name" value="KR_FAS_SDR_x"/>
    <property type="match status" value="1"/>
</dbReference>
<dbReference type="GO" id="GO:1901336">
    <property type="term" value="P:lactone biosynthetic process"/>
    <property type="evidence" value="ECO:0007669"/>
    <property type="project" value="UniProtKB-ARBA"/>
</dbReference>
<dbReference type="EMBL" id="CP019477">
    <property type="protein sequence ID" value="UQC84176.1"/>
    <property type="molecule type" value="Genomic_DNA"/>
</dbReference>
<dbReference type="SMART" id="SM00826">
    <property type="entry name" value="PKS_DH"/>
    <property type="match status" value="1"/>
</dbReference>
<dbReference type="InterPro" id="IPR013217">
    <property type="entry name" value="Methyltransf_12"/>
</dbReference>
<dbReference type="Gene3D" id="3.30.70.3290">
    <property type="match status" value="1"/>
</dbReference>
<dbReference type="SUPFAM" id="SSF53335">
    <property type="entry name" value="S-adenosyl-L-methionine-dependent methyltransferases"/>
    <property type="match status" value="1"/>
</dbReference>
<dbReference type="InterPro" id="IPR014043">
    <property type="entry name" value="Acyl_transferase_dom"/>
</dbReference>
<reference evidence="16" key="1">
    <citation type="journal article" date="2021" name="Mol. Plant Microbe Interact.">
        <title>Complete Genome Sequence of the Plant-Pathogenic Fungus Colletotrichum lupini.</title>
        <authorList>
            <person name="Baroncelli R."/>
            <person name="Pensec F."/>
            <person name="Da Lio D."/>
            <person name="Boufleur T."/>
            <person name="Vicente I."/>
            <person name="Sarrocco S."/>
            <person name="Picot A."/>
            <person name="Baraldi E."/>
            <person name="Sukno S."/>
            <person name="Thon M."/>
            <person name="Le Floch G."/>
        </authorList>
    </citation>
    <scope>NUCLEOTIDE SEQUENCE</scope>
    <source>
        <strain evidence="16">IMI 504893</strain>
    </source>
</reference>
<dbReference type="InterPro" id="IPR036291">
    <property type="entry name" value="NAD(P)-bd_dom_sf"/>
</dbReference>
<dbReference type="CDD" id="cd00833">
    <property type="entry name" value="PKS"/>
    <property type="match status" value="1"/>
</dbReference>
<dbReference type="InterPro" id="IPR049551">
    <property type="entry name" value="PKS_DH_C"/>
</dbReference>
<dbReference type="InterPro" id="IPR050091">
    <property type="entry name" value="PKS_NRPS_Biosynth_Enz"/>
</dbReference>
<dbReference type="Pfam" id="PF01513">
    <property type="entry name" value="NAD_kinase"/>
    <property type="match status" value="1"/>
</dbReference>
<dbReference type="GO" id="GO:0008270">
    <property type="term" value="F:zinc ion binding"/>
    <property type="evidence" value="ECO:0007669"/>
    <property type="project" value="InterPro"/>
</dbReference>
<dbReference type="InterPro" id="IPR016035">
    <property type="entry name" value="Acyl_Trfase/lysoPLipase"/>
</dbReference>
<keyword evidence="11" id="KW-0511">Multifunctional enzyme</keyword>
<evidence type="ECO:0000256" key="4">
    <source>
        <dbReference type="ARBA" id="ARBA00022679"/>
    </source>
</evidence>
<dbReference type="GeneID" id="73343660"/>
<keyword evidence="8" id="KW-0521">NADP</keyword>
<dbReference type="InterPro" id="IPR013968">
    <property type="entry name" value="PKS_KR"/>
</dbReference>
<dbReference type="InterPro" id="IPR014031">
    <property type="entry name" value="Ketoacyl_synth_C"/>
</dbReference>
<keyword evidence="7" id="KW-0067">ATP-binding</keyword>
<keyword evidence="3" id="KW-0597">Phosphoprotein</keyword>
<dbReference type="Gene3D" id="3.40.50.150">
    <property type="entry name" value="Vaccinia Virus protein VP39"/>
    <property type="match status" value="1"/>
</dbReference>
<dbReference type="Pfam" id="PF08659">
    <property type="entry name" value="KR"/>
    <property type="match status" value="1"/>
</dbReference>
<dbReference type="PANTHER" id="PTHR43775:SF37">
    <property type="entry name" value="SI:DKEY-61P9.11"/>
    <property type="match status" value="1"/>
</dbReference>
<feature type="compositionally biased region" description="Basic and acidic residues" evidence="13">
    <location>
        <begin position="2593"/>
        <end position="2602"/>
    </location>
</feature>
<evidence type="ECO:0000256" key="9">
    <source>
        <dbReference type="ARBA" id="ARBA00023002"/>
    </source>
</evidence>
<dbReference type="SMART" id="SM00825">
    <property type="entry name" value="PKS_KS"/>
    <property type="match status" value="1"/>
</dbReference>
<dbReference type="InterPro" id="IPR029063">
    <property type="entry name" value="SAM-dependent_MTases_sf"/>
</dbReference>
<dbReference type="SUPFAM" id="SSF111331">
    <property type="entry name" value="NAD kinase/diacylglycerol kinase-like"/>
    <property type="match status" value="1"/>
</dbReference>
<dbReference type="PANTHER" id="PTHR43775">
    <property type="entry name" value="FATTY ACID SYNTHASE"/>
    <property type="match status" value="1"/>
</dbReference>
<evidence type="ECO:0000256" key="3">
    <source>
        <dbReference type="ARBA" id="ARBA00022553"/>
    </source>
</evidence>
<evidence type="ECO:0000256" key="7">
    <source>
        <dbReference type="ARBA" id="ARBA00022840"/>
    </source>
</evidence>
<dbReference type="Pfam" id="PF00698">
    <property type="entry name" value="Acyl_transf_1"/>
    <property type="match status" value="1"/>
</dbReference>
<dbReference type="KEGG" id="clup:CLUP02_09672"/>
<dbReference type="PROSITE" id="PS52004">
    <property type="entry name" value="KS3_2"/>
    <property type="match status" value="1"/>
</dbReference>
<dbReference type="InterPro" id="IPR014030">
    <property type="entry name" value="Ketoacyl_synth_N"/>
</dbReference>
<dbReference type="FunFam" id="2.60.200.30:FF:000009">
    <property type="entry name" value="Poly(P)/ATP NAD kinase"/>
    <property type="match status" value="1"/>
</dbReference>
<keyword evidence="17" id="KW-1185">Reference proteome</keyword>
<evidence type="ECO:0000256" key="10">
    <source>
        <dbReference type="ARBA" id="ARBA00023027"/>
    </source>
</evidence>
<dbReference type="FunFam" id="3.40.50.720:FF:000209">
    <property type="entry name" value="Polyketide synthase Pks12"/>
    <property type="match status" value="1"/>
</dbReference>
<dbReference type="InterPro" id="IPR042104">
    <property type="entry name" value="PKS_dehydratase_sf"/>
</dbReference>
<dbReference type="SMART" id="SM00827">
    <property type="entry name" value="PKS_AT"/>
    <property type="match status" value="1"/>
</dbReference>
<keyword evidence="6" id="KW-0418">Kinase</keyword>
<dbReference type="GO" id="GO:0016491">
    <property type="term" value="F:oxidoreductase activity"/>
    <property type="evidence" value="ECO:0007669"/>
    <property type="project" value="UniProtKB-KW"/>
</dbReference>
<dbReference type="GO" id="GO:0005524">
    <property type="term" value="F:ATP binding"/>
    <property type="evidence" value="ECO:0007669"/>
    <property type="project" value="UniProtKB-KW"/>
</dbReference>
<evidence type="ECO:0000256" key="2">
    <source>
        <dbReference type="ARBA" id="ARBA00022450"/>
    </source>
</evidence>
<evidence type="ECO:0000256" key="11">
    <source>
        <dbReference type="ARBA" id="ARBA00023268"/>
    </source>
</evidence>
<dbReference type="SUPFAM" id="SSF51735">
    <property type="entry name" value="NAD(P)-binding Rossmann-fold domains"/>
    <property type="match status" value="2"/>
</dbReference>
<dbReference type="GO" id="GO:0006633">
    <property type="term" value="P:fatty acid biosynthetic process"/>
    <property type="evidence" value="ECO:0007669"/>
    <property type="project" value="TreeGrafter"/>
</dbReference>
<feature type="domain" description="PKS/mFAS DH" evidence="15">
    <location>
        <begin position="795"/>
        <end position="1088"/>
    </location>
</feature>
<keyword evidence="10" id="KW-0520">NAD</keyword>
<accession>A0A9Q8SWT2</accession>
<dbReference type="Pfam" id="PF21089">
    <property type="entry name" value="PKS_DH_N"/>
    <property type="match status" value="1"/>
</dbReference>
<evidence type="ECO:0000256" key="13">
    <source>
        <dbReference type="SAM" id="MobiDB-lite"/>
    </source>
</evidence>
<feature type="active site" description="Proton donor; for dehydratase activity" evidence="12">
    <location>
        <position position="1000"/>
    </location>
</feature>
<dbReference type="SUPFAM" id="SSF50129">
    <property type="entry name" value="GroES-like"/>
    <property type="match status" value="1"/>
</dbReference>
<name>A0A9Q8SWT2_9PEZI</name>
<dbReference type="RefSeq" id="XP_049145794.1">
    <property type="nucleotide sequence ID" value="XM_049288650.1"/>
</dbReference>
<protein>
    <submittedName>
        <fullName evidence="16">Polyketide synthase</fullName>
    </submittedName>
</protein>
<dbReference type="SUPFAM" id="SSF53901">
    <property type="entry name" value="Thiolase-like"/>
    <property type="match status" value="1"/>
</dbReference>
<organism evidence="16 17">
    <name type="scientific">Colletotrichum lupini</name>
    <dbReference type="NCBI Taxonomy" id="145971"/>
    <lineage>
        <taxon>Eukaryota</taxon>
        <taxon>Fungi</taxon>
        <taxon>Dikarya</taxon>
        <taxon>Ascomycota</taxon>
        <taxon>Pezizomycotina</taxon>
        <taxon>Sordariomycetes</taxon>
        <taxon>Hypocreomycetidae</taxon>
        <taxon>Glomerellales</taxon>
        <taxon>Glomerellaceae</taxon>
        <taxon>Colletotrichum</taxon>
        <taxon>Colletotrichum acutatum species complex</taxon>
    </lineage>
</organism>
<dbReference type="PROSITE" id="PS52019">
    <property type="entry name" value="PKS_MFAS_DH"/>
    <property type="match status" value="1"/>
</dbReference>
<evidence type="ECO:0000313" key="16">
    <source>
        <dbReference type="EMBL" id="UQC84176.1"/>
    </source>
</evidence>
<dbReference type="Pfam" id="PF08240">
    <property type="entry name" value="ADH_N"/>
    <property type="match status" value="1"/>
</dbReference>
<dbReference type="GO" id="GO:0003951">
    <property type="term" value="F:NAD+ kinase activity"/>
    <property type="evidence" value="ECO:0007669"/>
    <property type="project" value="InterPro"/>
</dbReference>
<dbReference type="Gene3D" id="3.40.47.10">
    <property type="match status" value="2"/>
</dbReference>
<dbReference type="Gene3D" id="3.40.50.720">
    <property type="entry name" value="NAD(P)-binding Rossmann-like Domain"/>
    <property type="match status" value="1"/>
</dbReference>
<feature type="region of interest" description="Disordered" evidence="13">
    <location>
        <begin position="365"/>
        <end position="387"/>
    </location>
</feature>
<dbReference type="CDD" id="cd05195">
    <property type="entry name" value="enoyl_red"/>
    <property type="match status" value="1"/>
</dbReference>
<dbReference type="PROSITE" id="PS01162">
    <property type="entry name" value="QOR_ZETA_CRYSTAL"/>
    <property type="match status" value="1"/>
</dbReference>
<keyword evidence="2" id="KW-0596">Phosphopantetheine</keyword>